<dbReference type="STRING" id="390241.SAMN04488023_10234"/>
<sequence>MKTILLVMIALCIVTLHTHAQTEKGKGFIGGSFSFGTSKQNNSTPSLNTLTLTPQGGYFLANNLAIGLALPLNLSKLRGLNYTVWDDEQGFYVDTYGPKEFSFGISPFIRKYIDVKKNLKFFAQANLLMQINTFNRIDDEGYLIRTDAKIKGLGASASPGFAFFINRHTNLEFSFPVVTFFHQNYYDAESMYNFDRKNNLRFALDNFTPTFGINYQF</sequence>
<dbReference type="AlphaFoldDB" id="A0A1H9JR12"/>
<feature type="chain" id="PRO_5011469014" description="Outer membrane protein beta-barrel domain-containing protein" evidence="1">
    <location>
        <begin position="21"/>
        <end position="217"/>
    </location>
</feature>
<reference evidence="3" key="1">
    <citation type="submission" date="2016-10" db="EMBL/GenBank/DDBJ databases">
        <authorList>
            <person name="Varghese N."/>
            <person name="Submissions S."/>
        </authorList>
    </citation>
    <scope>NUCLEOTIDE SEQUENCE [LARGE SCALE GENOMIC DNA]</scope>
    <source>
        <strain evidence="3">DSM 18610</strain>
    </source>
</reference>
<dbReference type="OrthoDB" id="945117at2"/>
<protein>
    <recommendedName>
        <fullName evidence="4">Outer membrane protein beta-barrel domain-containing protein</fullName>
    </recommendedName>
</protein>
<evidence type="ECO:0000313" key="3">
    <source>
        <dbReference type="Proteomes" id="UP000199572"/>
    </source>
</evidence>
<keyword evidence="1" id="KW-0732">Signal</keyword>
<evidence type="ECO:0008006" key="4">
    <source>
        <dbReference type="Google" id="ProtNLM"/>
    </source>
</evidence>
<gene>
    <name evidence="2" type="ORF">SAMN04488023_10234</name>
</gene>
<feature type="signal peptide" evidence="1">
    <location>
        <begin position="1"/>
        <end position="20"/>
    </location>
</feature>
<name>A0A1H9JR12_9SPHI</name>
<evidence type="ECO:0000313" key="2">
    <source>
        <dbReference type="EMBL" id="SEQ89272.1"/>
    </source>
</evidence>
<evidence type="ECO:0000256" key="1">
    <source>
        <dbReference type="SAM" id="SignalP"/>
    </source>
</evidence>
<keyword evidence="3" id="KW-1185">Reference proteome</keyword>
<organism evidence="2 3">
    <name type="scientific">Pedobacter rhizosphaerae</name>
    <dbReference type="NCBI Taxonomy" id="390241"/>
    <lineage>
        <taxon>Bacteria</taxon>
        <taxon>Pseudomonadati</taxon>
        <taxon>Bacteroidota</taxon>
        <taxon>Sphingobacteriia</taxon>
        <taxon>Sphingobacteriales</taxon>
        <taxon>Sphingobacteriaceae</taxon>
        <taxon>Pedobacter</taxon>
    </lineage>
</organism>
<proteinExistence type="predicted"/>
<accession>A0A1H9JR12</accession>
<dbReference type="RefSeq" id="WP_090880460.1">
    <property type="nucleotide sequence ID" value="NZ_FOGG01000002.1"/>
</dbReference>
<dbReference type="Proteomes" id="UP000199572">
    <property type="component" value="Unassembled WGS sequence"/>
</dbReference>
<dbReference type="EMBL" id="FOGG01000002">
    <property type="protein sequence ID" value="SEQ89272.1"/>
    <property type="molecule type" value="Genomic_DNA"/>
</dbReference>